<feature type="region of interest" description="Disordered" evidence="1">
    <location>
        <begin position="1"/>
        <end position="117"/>
    </location>
</feature>
<name>A0A261XY01_9FUNG</name>
<dbReference type="GO" id="GO:1990269">
    <property type="term" value="F:RNA polymerase II C-terminal domain phosphoserine binding"/>
    <property type="evidence" value="ECO:0007669"/>
    <property type="project" value="TreeGrafter"/>
</dbReference>
<keyword evidence="3" id="KW-1185">Reference proteome</keyword>
<organism evidence="2 3">
    <name type="scientific">Bifiguratus adelaidae</name>
    <dbReference type="NCBI Taxonomy" id="1938954"/>
    <lineage>
        <taxon>Eukaryota</taxon>
        <taxon>Fungi</taxon>
        <taxon>Fungi incertae sedis</taxon>
        <taxon>Mucoromycota</taxon>
        <taxon>Mucoromycotina</taxon>
        <taxon>Endogonomycetes</taxon>
        <taxon>Endogonales</taxon>
        <taxon>Endogonales incertae sedis</taxon>
        <taxon>Bifiguratus</taxon>
    </lineage>
</organism>
<feature type="compositionally biased region" description="Acidic residues" evidence="1">
    <location>
        <begin position="407"/>
        <end position="431"/>
    </location>
</feature>
<feature type="compositionally biased region" description="Acidic residues" evidence="1">
    <location>
        <begin position="365"/>
        <end position="381"/>
    </location>
</feature>
<dbReference type="Pfam" id="PF04004">
    <property type="entry name" value="Leo1"/>
    <property type="match status" value="1"/>
</dbReference>
<accession>A0A261XY01</accession>
<feature type="compositionally biased region" description="Basic and acidic residues" evidence="1">
    <location>
        <begin position="90"/>
        <end position="103"/>
    </location>
</feature>
<evidence type="ECO:0000313" key="3">
    <source>
        <dbReference type="Proteomes" id="UP000242875"/>
    </source>
</evidence>
<feature type="compositionally biased region" description="Basic and acidic residues" evidence="1">
    <location>
        <begin position="18"/>
        <end position="33"/>
    </location>
</feature>
<dbReference type="Proteomes" id="UP000242875">
    <property type="component" value="Unassembled WGS sequence"/>
</dbReference>
<dbReference type="EMBL" id="MVBO01000099">
    <property type="protein sequence ID" value="OZJ03198.1"/>
    <property type="molecule type" value="Genomic_DNA"/>
</dbReference>
<evidence type="ECO:0000256" key="1">
    <source>
        <dbReference type="SAM" id="MobiDB-lite"/>
    </source>
</evidence>
<dbReference type="GO" id="GO:0032968">
    <property type="term" value="P:positive regulation of transcription elongation by RNA polymerase II"/>
    <property type="evidence" value="ECO:0007669"/>
    <property type="project" value="TreeGrafter"/>
</dbReference>
<proteinExistence type="predicted"/>
<dbReference type="PANTHER" id="PTHR23146:SF0">
    <property type="entry name" value="RNA POLYMERASE-ASSOCIATED PROTEIN LEO1"/>
    <property type="match status" value="1"/>
</dbReference>
<dbReference type="InterPro" id="IPR007149">
    <property type="entry name" value="Leo1"/>
</dbReference>
<dbReference type="OrthoDB" id="20844at2759"/>
<feature type="compositionally biased region" description="Acidic residues" evidence="1">
    <location>
        <begin position="54"/>
        <end position="66"/>
    </location>
</feature>
<dbReference type="AlphaFoldDB" id="A0A261XY01"/>
<feature type="compositionally biased region" description="Basic and acidic residues" evidence="1">
    <location>
        <begin position="382"/>
        <end position="406"/>
    </location>
</feature>
<sequence>MTDLDEEGMEDLFGSDEEQQHYEEDTREGEENGNRTPNAGQDDFDNVINKSQNDEDGIEDLFGSDEENPHKAEDRTSSASRSPGSGKASPKGESEERDEDRLGSKTVDGEEEEEGMVDEFGDKIPEAKVRNELPLELPILTRPHSVDSKYYLTKVPVFLDVEPKPFNPDSFAIHVDESVNDEDLQDHIRMQVESTMRWRMGKDAASGDEIKESNARVVKWSDGSFSLILGKEVFDITTKSMANQDYQYLLAHHPQPGILQSHLKLTDFMQIRPSDLRSDTHRLMTAKIAGKHLKTVRTKMVVTEKDPELVKQEAEMRESEKLRAQRRLEASRRRAANRFDYRLTEDALEAGYSDEELGGRAGDHYEDDFVVDDEEEEEEDERERAREERILKAKTSGMDKYRRDMDASEEEEEAEETPSEEEEADADEEEDQVVHKGKRRRVVSDEEEE</sequence>
<comment type="caution">
    <text evidence="2">The sequence shown here is derived from an EMBL/GenBank/DDBJ whole genome shotgun (WGS) entry which is preliminary data.</text>
</comment>
<evidence type="ECO:0008006" key="4">
    <source>
        <dbReference type="Google" id="ProtNLM"/>
    </source>
</evidence>
<protein>
    <recommendedName>
        <fullName evidence="4">Leo1-like protein</fullName>
    </recommendedName>
</protein>
<dbReference type="PANTHER" id="PTHR23146">
    <property type="entry name" value="LEO1 PROTEIN"/>
    <property type="match status" value="1"/>
</dbReference>
<feature type="compositionally biased region" description="Basic and acidic residues" evidence="1">
    <location>
        <begin position="67"/>
        <end position="76"/>
    </location>
</feature>
<dbReference type="GO" id="GO:0006368">
    <property type="term" value="P:transcription elongation by RNA polymerase II"/>
    <property type="evidence" value="ECO:0007669"/>
    <property type="project" value="InterPro"/>
</dbReference>
<dbReference type="GO" id="GO:0016593">
    <property type="term" value="C:Cdc73/Paf1 complex"/>
    <property type="evidence" value="ECO:0007669"/>
    <property type="project" value="InterPro"/>
</dbReference>
<reference evidence="2 3" key="1">
    <citation type="journal article" date="2017" name="Mycologia">
        <title>Bifiguratus adelaidae, gen. et sp. nov., a new member of Mucoromycotina in endophytic and soil-dwelling habitats.</title>
        <authorList>
            <person name="Torres-Cruz T.J."/>
            <person name="Billingsley Tobias T.L."/>
            <person name="Almatruk M."/>
            <person name="Hesse C."/>
            <person name="Kuske C.R."/>
            <person name="Desiro A."/>
            <person name="Benucci G.M."/>
            <person name="Bonito G."/>
            <person name="Stajich J.E."/>
            <person name="Dunlap C."/>
            <person name="Arnold A.E."/>
            <person name="Porras-Alfaro A."/>
        </authorList>
    </citation>
    <scope>NUCLEOTIDE SEQUENCE [LARGE SCALE GENOMIC DNA]</scope>
    <source>
        <strain evidence="2 3">AZ0501</strain>
    </source>
</reference>
<feature type="region of interest" description="Disordered" evidence="1">
    <location>
        <begin position="354"/>
        <end position="449"/>
    </location>
</feature>
<feature type="compositionally biased region" description="Acidic residues" evidence="1">
    <location>
        <begin position="1"/>
        <end position="17"/>
    </location>
</feature>
<gene>
    <name evidence="2" type="ORF">BZG36_03334</name>
</gene>
<evidence type="ECO:0000313" key="2">
    <source>
        <dbReference type="EMBL" id="OZJ03198.1"/>
    </source>
</evidence>